<evidence type="ECO:0000259" key="6">
    <source>
        <dbReference type="Pfam" id="PF01095"/>
    </source>
</evidence>
<dbReference type="InterPro" id="IPR011050">
    <property type="entry name" value="Pectin_lyase_fold/virulence"/>
</dbReference>
<accession>A0A427AJP5</accession>
<feature type="transmembrane region" description="Helical" evidence="5">
    <location>
        <begin position="206"/>
        <end position="225"/>
    </location>
</feature>
<reference evidence="7 8" key="1">
    <citation type="journal article" date="2014" name="Agronomy (Basel)">
        <title>A Draft Genome Sequence for Ensete ventricosum, the Drought-Tolerant Tree Against Hunger.</title>
        <authorList>
            <person name="Harrison J."/>
            <person name="Moore K.A."/>
            <person name="Paszkiewicz K."/>
            <person name="Jones T."/>
            <person name="Grant M."/>
            <person name="Ambacheew D."/>
            <person name="Muzemil S."/>
            <person name="Studholme D.J."/>
        </authorList>
    </citation>
    <scope>NUCLEOTIDE SEQUENCE [LARGE SCALE GENOMIC DNA]</scope>
</reference>
<dbReference type="Pfam" id="PF01095">
    <property type="entry name" value="Pectinesterase"/>
    <property type="match status" value="1"/>
</dbReference>
<dbReference type="GO" id="GO:0042545">
    <property type="term" value="P:cell wall modification"/>
    <property type="evidence" value="ECO:0007669"/>
    <property type="project" value="InterPro"/>
</dbReference>
<dbReference type="InterPro" id="IPR000070">
    <property type="entry name" value="Pectinesterase_cat"/>
</dbReference>
<sequence>MAFLDDLANVTDDATTSMVAALQCYDATSRSGPRHRPRGMGIGRTPPRCHQSERPPGTGTLPDVMIYKEGGCQFGAVQAVVEAAPEHSAGRYVIYIKEGVYEEMVRVPFKKRNLTVMLFVLDLVDEESSITGSLSRAEVCPNHTGASGSDVIDMTSRELLLGSVALVSRPPRLRCFWRVGPGHFVSHHSLPPDGGLPESCYKSQEISLLVFGAFVGVGLIFAIVFKGIFDGILLGNVVETRSAGRLVEARKEVFGEAIEVRSKRSTEASLGEWKKSKVSDRHKSSHDGEKSKTRSAKGKRPNVSTEPRSKPQSIRDLYRANLGKDGCDYHVIRASNQLECALDAPLEIDLAPLMHRTQIWLDMRFQRIMSKRQRSLS</sequence>
<dbReference type="AlphaFoldDB" id="A0A427AJP5"/>
<gene>
    <name evidence="7" type="ORF">B296_00020413</name>
</gene>
<evidence type="ECO:0000256" key="5">
    <source>
        <dbReference type="SAM" id="Phobius"/>
    </source>
</evidence>
<dbReference type="SUPFAM" id="SSF51126">
    <property type="entry name" value="Pectin lyase-like"/>
    <property type="match status" value="1"/>
</dbReference>
<comment type="pathway">
    <text evidence="1">Glycan metabolism; pectin degradation; 2-dehydro-3-deoxy-D-gluconate from pectin: step 1/5.</text>
</comment>
<keyword evidence="5" id="KW-0472">Membrane</keyword>
<dbReference type="GO" id="GO:0045490">
    <property type="term" value="P:pectin catabolic process"/>
    <property type="evidence" value="ECO:0007669"/>
    <property type="project" value="UniProtKB-UniPathway"/>
</dbReference>
<evidence type="ECO:0000256" key="1">
    <source>
        <dbReference type="ARBA" id="ARBA00005184"/>
    </source>
</evidence>
<dbReference type="EMBL" id="AMZH03002208">
    <property type="protein sequence ID" value="RRT76381.1"/>
    <property type="molecule type" value="Genomic_DNA"/>
</dbReference>
<evidence type="ECO:0000256" key="2">
    <source>
        <dbReference type="ARBA" id="ARBA00022801"/>
    </source>
</evidence>
<dbReference type="InterPro" id="IPR012334">
    <property type="entry name" value="Pectin_lyas_fold"/>
</dbReference>
<feature type="compositionally biased region" description="Polar residues" evidence="4">
    <location>
        <begin position="302"/>
        <end position="312"/>
    </location>
</feature>
<comment type="caution">
    <text evidence="7">The sequence shown here is derived from an EMBL/GenBank/DDBJ whole genome shotgun (WGS) entry which is preliminary data.</text>
</comment>
<proteinExistence type="predicted"/>
<dbReference type="GO" id="GO:0030599">
    <property type="term" value="F:pectinesterase activity"/>
    <property type="evidence" value="ECO:0007669"/>
    <property type="project" value="InterPro"/>
</dbReference>
<feature type="region of interest" description="Disordered" evidence="4">
    <location>
        <begin position="271"/>
        <end position="314"/>
    </location>
</feature>
<organism evidence="7 8">
    <name type="scientific">Ensete ventricosum</name>
    <name type="common">Abyssinian banana</name>
    <name type="synonym">Musa ensete</name>
    <dbReference type="NCBI Taxonomy" id="4639"/>
    <lineage>
        <taxon>Eukaryota</taxon>
        <taxon>Viridiplantae</taxon>
        <taxon>Streptophyta</taxon>
        <taxon>Embryophyta</taxon>
        <taxon>Tracheophyta</taxon>
        <taxon>Spermatophyta</taxon>
        <taxon>Magnoliopsida</taxon>
        <taxon>Liliopsida</taxon>
        <taxon>Zingiberales</taxon>
        <taxon>Musaceae</taxon>
        <taxon>Ensete</taxon>
    </lineage>
</organism>
<evidence type="ECO:0000313" key="8">
    <source>
        <dbReference type="Proteomes" id="UP000287651"/>
    </source>
</evidence>
<keyword evidence="5" id="KW-1133">Transmembrane helix</keyword>
<name>A0A427AJP5_ENSVE</name>
<evidence type="ECO:0000256" key="3">
    <source>
        <dbReference type="ARBA" id="ARBA00023085"/>
    </source>
</evidence>
<dbReference type="Proteomes" id="UP000287651">
    <property type="component" value="Unassembled WGS sequence"/>
</dbReference>
<feature type="region of interest" description="Disordered" evidence="4">
    <location>
        <begin position="28"/>
        <end position="60"/>
    </location>
</feature>
<keyword evidence="2" id="KW-0378">Hydrolase</keyword>
<keyword evidence="3" id="KW-0063">Aspartyl esterase</keyword>
<evidence type="ECO:0000256" key="4">
    <source>
        <dbReference type="SAM" id="MobiDB-lite"/>
    </source>
</evidence>
<dbReference type="Gene3D" id="2.160.20.10">
    <property type="entry name" value="Single-stranded right-handed beta-helix, Pectin lyase-like"/>
    <property type="match status" value="1"/>
</dbReference>
<dbReference type="UniPathway" id="UPA00545">
    <property type="reaction ID" value="UER00823"/>
</dbReference>
<evidence type="ECO:0000313" key="7">
    <source>
        <dbReference type="EMBL" id="RRT76381.1"/>
    </source>
</evidence>
<keyword evidence="5" id="KW-0812">Transmembrane</keyword>
<feature type="domain" description="Pectinesterase catalytic" evidence="6">
    <location>
        <begin position="63"/>
        <end position="134"/>
    </location>
</feature>
<protein>
    <recommendedName>
        <fullName evidence="6">Pectinesterase catalytic domain-containing protein</fullName>
    </recommendedName>
</protein>
<feature type="compositionally biased region" description="Basic and acidic residues" evidence="4">
    <location>
        <begin position="271"/>
        <end position="292"/>
    </location>
</feature>